<gene>
    <name evidence="2" type="ORF">Clacol_006076</name>
</gene>
<feature type="domain" description="DUF6699" evidence="1">
    <location>
        <begin position="62"/>
        <end position="135"/>
    </location>
</feature>
<comment type="caution">
    <text evidence="2">The sequence shown here is derived from an EMBL/GenBank/DDBJ whole genome shotgun (WGS) entry which is preliminary data.</text>
</comment>
<name>A0AAV5AE96_9AGAM</name>
<evidence type="ECO:0000259" key="1">
    <source>
        <dbReference type="Pfam" id="PF20415"/>
    </source>
</evidence>
<dbReference type="Pfam" id="PF20415">
    <property type="entry name" value="DUF6699"/>
    <property type="match status" value="1"/>
</dbReference>
<dbReference type="EMBL" id="BPWL01000007">
    <property type="protein sequence ID" value="GJJ11838.1"/>
    <property type="molecule type" value="Genomic_DNA"/>
</dbReference>
<dbReference type="Proteomes" id="UP001050691">
    <property type="component" value="Unassembled WGS sequence"/>
</dbReference>
<protein>
    <recommendedName>
        <fullName evidence="1">DUF6699 domain-containing protein</fullName>
    </recommendedName>
</protein>
<dbReference type="InterPro" id="IPR046522">
    <property type="entry name" value="DUF6699"/>
</dbReference>
<keyword evidence="3" id="KW-1185">Reference proteome</keyword>
<organism evidence="2 3">
    <name type="scientific">Clathrus columnatus</name>
    <dbReference type="NCBI Taxonomy" id="1419009"/>
    <lineage>
        <taxon>Eukaryota</taxon>
        <taxon>Fungi</taxon>
        <taxon>Dikarya</taxon>
        <taxon>Basidiomycota</taxon>
        <taxon>Agaricomycotina</taxon>
        <taxon>Agaricomycetes</taxon>
        <taxon>Phallomycetidae</taxon>
        <taxon>Phallales</taxon>
        <taxon>Clathraceae</taxon>
        <taxon>Clathrus</taxon>
    </lineage>
</organism>
<accession>A0AAV5AE96</accession>
<reference evidence="2" key="1">
    <citation type="submission" date="2021-10" db="EMBL/GenBank/DDBJ databases">
        <title>De novo Genome Assembly of Clathrus columnatus (Basidiomycota, Fungi) Using Illumina and Nanopore Sequence Data.</title>
        <authorList>
            <person name="Ogiso-Tanaka E."/>
            <person name="Itagaki H."/>
            <person name="Hosoya T."/>
            <person name="Hosaka K."/>
        </authorList>
    </citation>
    <scope>NUCLEOTIDE SEQUENCE</scope>
    <source>
        <strain evidence="2">MO-923</strain>
    </source>
</reference>
<sequence>MDVVGGKWMVGEDYGPVLSRTDLYLLQQELELHPVLKGLPNFVFNVTTGEAKILNAAQQEEPFDSQKDEPASIPRVTELIIISKVSPWCVTVFNENGVTLENVLGCIFEEYAKRITDLELSKIPSNVQHQIRRTAALYRSPVAGAWGPQSIDSPLKRSGTLYFPC</sequence>
<evidence type="ECO:0000313" key="2">
    <source>
        <dbReference type="EMBL" id="GJJ11838.1"/>
    </source>
</evidence>
<evidence type="ECO:0000313" key="3">
    <source>
        <dbReference type="Proteomes" id="UP001050691"/>
    </source>
</evidence>
<dbReference type="AlphaFoldDB" id="A0AAV5AE96"/>
<proteinExistence type="predicted"/>